<accession>A0AAW0FMA8</accession>
<keyword evidence="2" id="KW-1185">Reference proteome</keyword>
<proteinExistence type="predicted"/>
<dbReference type="AlphaFoldDB" id="A0AAW0FMA8"/>
<comment type="caution">
    <text evidence="1">The sequence shown here is derived from an EMBL/GenBank/DDBJ whole genome shotgun (WGS) entry which is preliminary data.</text>
</comment>
<protein>
    <submittedName>
        <fullName evidence="1">Uncharacterized protein</fullName>
    </submittedName>
</protein>
<reference evidence="1 2" key="1">
    <citation type="submission" date="2022-09" db="EMBL/GenBank/DDBJ databases">
        <authorList>
            <person name="Palmer J.M."/>
        </authorList>
    </citation>
    <scope>NUCLEOTIDE SEQUENCE [LARGE SCALE GENOMIC DNA]</scope>
    <source>
        <strain evidence="1 2">DSM 7382</strain>
    </source>
</reference>
<name>A0AAW0FMA8_9APHY</name>
<evidence type="ECO:0000313" key="1">
    <source>
        <dbReference type="EMBL" id="KAK7681941.1"/>
    </source>
</evidence>
<dbReference type="EMBL" id="JASBNA010000038">
    <property type="protein sequence ID" value="KAK7681941.1"/>
    <property type="molecule type" value="Genomic_DNA"/>
</dbReference>
<gene>
    <name evidence="1" type="ORF">QCA50_014903</name>
</gene>
<organism evidence="1 2">
    <name type="scientific">Cerrena zonata</name>
    <dbReference type="NCBI Taxonomy" id="2478898"/>
    <lineage>
        <taxon>Eukaryota</taxon>
        <taxon>Fungi</taxon>
        <taxon>Dikarya</taxon>
        <taxon>Basidiomycota</taxon>
        <taxon>Agaricomycotina</taxon>
        <taxon>Agaricomycetes</taxon>
        <taxon>Polyporales</taxon>
        <taxon>Cerrenaceae</taxon>
        <taxon>Cerrena</taxon>
    </lineage>
</organism>
<sequence>MILYSISTYIAALIEDPPVAPCWYRYLILFHSAEEDKNARTLHLKACTIRCFDDSGTCCYIIIGVLPSKGGFEWTE</sequence>
<evidence type="ECO:0000313" key="2">
    <source>
        <dbReference type="Proteomes" id="UP001385951"/>
    </source>
</evidence>
<dbReference type="Proteomes" id="UP001385951">
    <property type="component" value="Unassembled WGS sequence"/>
</dbReference>